<accession>A0A9Q9AY33</accession>
<organism evidence="1 2">
    <name type="scientific">Septoria linicola</name>
    <dbReference type="NCBI Taxonomy" id="215465"/>
    <lineage>
        <taxon>Eukaryota</taxon>
        <taxon>Fungi</taxon>
        <taxon>Dikarya</taxon>
        <taxon>Ascomycota</taxon>
        <taxon>Pezizomycotina</taxon>
        <taxon>Dothideomycetes</taxon>
        <taxon>Dothideomycetidae</taxon>
        <taxon>Mycosphaerellales</taxon>
        <taxon>Mycosphaerellaceae</taxon>
        <taxon>Septoria</taxon>
    </lineage>
</organism>
<protein>
    <submittedName>
        <fullName evidence="1">Uncharacterized protein</fullName>
    </submittedName>
</protein>
<dbReference type="OrthoDB" id="10350018at2759"/>
<name>A0A9Q9AY33_9PEZI</name>
<dbReference type="AlphaFoldDB" id="A0A9Q9AY33"/>
<sequence length="187" mass="22120">MRKESLLLSYVRMSFAFEQRRSYHDRKFWSDVKRPKPKFLEHWLQSRPVEVLPTLMVMFKFSAGYCPHVLEIKANMYGTREDPLATAVEKTITVNDDALVLLELADSRQLRVVASELRLGEGRLALSDCEGCWRSVTEKWQRLADSEDWRRARDQWHDRADAGKLERTDAIRIINLVRDYRWNLTSF</sequence>
<dbReference type="Proteomes" id="UP001056384">
    <property type="component" value="Chromosome 10"/>
</dbReference>
<reference evidence="1" key="1">
    <citation type="submission" date="2022-06" db="EMBL/GenBank/DDBJ databases">
        <title>Complete genome sequences of two strains of the flax pathogen Septoria linicola.</title>
        <authorList>
            <person name="Lapalu N."/>
            <person name="Simon A."/>
            <person name="Demenou B."/>
            <person name="Paumier D."/>
            <person name="Guillot M.-P."/>
            <person name="Gout L."/>
            <person name="Valade R."/>
        </authorList>
    </citation>
    <scope>NUCLEOTIDE SEQUENCE</scope>
    <source>
        <strain evidence="1">SE15195</strain>
    </source>
</reference>
<evidence type="ECO:0000313" key="1">
    <source>
        <dbReference type="EMBL" id="USW57529.1"/>
    </source>
</evidence>
<proteinExistence type="predicted"/>
<dbReference type="EMBL" id="CP099427">
    <property type="protein sequence ID" value="USW57529.1"/>
    <property type="molecule type" value="Genomic_DNA"/>
</dbReference>
<keyword evidence="2" id="KW-1185">Reference proteome</keyword>
<gene>
    <name evidence="1" type="ORF">Slin15195_G108480</name>
</gene>
<evidence type="ECO:0000313" key="2">
    <source>
        <dbReference type="Proteomes" id="UP001056384"/>
    </source>
</evidence>